<dbReference type="RefSeq" id="WP_179823609.1">
    <property type="nucleotide sequence ID" value="NZ_JACCFS010000001.1"/>
</dbReference>
<name>A0A7Z0EMJ3_9ACTN</name>
<dbReference type="AlphaFoldDB" id="A0A7Z0EMJ3"/>
<protein>
    <submittedName>
        <fullName evidence="1">Uncharacterized protein</fullName>
    </submittedName>
</protein>
<evidence type="ECO:0000313" key="1">
    <source>
        <dbReference type="EMBL" id="NYJ34796.1"/>
    </source>
</evidence>
<reference evidence="1 2" key="1">
    <citation type="submission" date="2020-07" db="EMBL/GenBank/DDBJ databases">
        <title>Sequencing the genomes of 1000 actinobacteria strains.</title>
        <authorList>
            <person name="Klenk H.-P."/>
        </authorList>
    </citation>
    <scope>NUCLEOTIDE SEQUENCE [LARGE SCALE GENOMIC DNA]</scope>
    <source>
        <strain evidence="1 2">DSM 44442</strain>
    </source>
</reference>
<evidence type="ECO:0000313" key="2">
    <source>
        <dbReference type="Proteomes" id="UP000572051"/>
    </source>
</evidence>
<gene>
    <name evidence="1" type="ORF">HNR10_002677</name>
</gene>
<dbReference type="Proteomes" id="UP000572051">
    <property type="component" value="Unassembled WGS sequence"/>
</dbReference>
<keyword evidence="2" id="KW-1185">Reference proteome</keyword>
<dbReference type="EMBL" id="JACCFS010000001">
    <property type="protein sequence ID" value="NYJ34796.1"/>
    <property type="molecule type" value="Genomic_DNA"/>
</dbReference>
<sequence>MHRRAGRRLLQRQPAGIAVFRVEFDRWIADTDERGMSEHVQEALAELRRVTAGE</sequence>
<organism evidence="1 2">
    <name type="scientific">Nocardiopsis aegyptia</name>
    <dbReference type="NCBI Taxonomy" id="220378"/>
    <lineage>
        <taxon>Bacteria</taxon>
        <taxon>Bacillati</taxon>
        <taxon>Actinomycetota</taxon>
        <taxon>Actinomycetes</taxon>
        <taxon>Streptosporangiales</taxon>
        <taxon>Nocardiopsidaceae</taxon>
        <taxon>Nocardiopsis</taxon>
    </lineage>
</organism>
<comment type="caution">
    <text evidence="1">The sequence shown here is derived from an EMBL/GenBank/DDBJ whole genome shotgun (WGS) entry which is preliminary data.</text>
</comment>
<proteinExistence type="predicted"/>
<accession>A0A7Z0EMJ3</accession>